<keyword evidence="1" id="KW-0472">Membrane</keyword>
<name>A0AA36CT66_9BILA</name>
<feature type="transmembrane region" description="Helical" evidence="1">
    <location>
        <begin position="109"/>
        <end position="127"/>
    </location>
</feature>
<keyword evidence="3" id="KW-1185">Reference proteome</keyword>
<dbReference type="AlphaFoldDB" id="A0AA36CT66"/>
<reference evidence="2" key="1">
    <citation type="submission" date="2023-06" db="EMBL/GenBank/DDBJ databases">
        <authorList>
            <person name="Delattre M."/>
        </authorList>
    </citation>
    <scope>NUCLEOTIDE SEQUENCE</scope>
    <source>
        <strain evidence="2">AF72</strain>
    </source>
</reference>
<dbReference type="Proteomes" id="UP001177023">
    <property type="component" value="Unassembled WGS sequence"/>
</dbReference>
<feature type="transmembrane region" description="Helical" evidence="1">
    <location>
        <begin position="36"/>
        <end position="58"/>
    </location>
</feature>
<feature type="non-terminal residue" evidence="2">
    <location>
        <position position="165"/>
    </location>
</feature>
<dbReference type="EMBL" id="CATQJA010002625">
    <property type="protein sequence ID" value="CAJ0573906.1"/>
    <property type="molecule type" value="Genomic_DNA"/>
</dbReference>
<evidence type="ECO:0000313" key="2">
    <source>
        <dbReference type="EMBL" id="CAJ0573906.1"/>
    </source>
</evidence>
<evidence type="ECO:0000256" key="1">
    <source>
        <dbReference type="SAM" id="Phobius"/>
    </source>
</evidence>
<proteinExistence type="predicted"/>
<sequence length="165" mass="18789">MQPLRPAPDDCCLPMEGIHRCELSEDNFRHRRFKNWFLVQLFLSVFFTMGALVAVYYLNSQQDLSSTQDAWDSQFDRRTPRAVVLIGMSLLLVSALGHALAIRAVQKKWATVLSAYTIIMIVAWCLAGWELTIHKRGGINICVISLFIYLSNKNVVAMKTCPDCY</sequence>
<gene>
    <name evidence="2" type="ORF">MSPICULIGERA_LOCUS12250</name>
</gene>
<organism evidence="2 3">
    <name type="scientific">Mesorhabditis spiculigera</name>
    <dbReference type="NCBI Taxonomy" id="96644"/>
    <lineage>
        <taxon>Eukaryota</taxon>
        <taxon>Metazoa</taxon>
        <taxon>Ecdysozoa</taxon>
        <taxon>Nematoda</taxon>
        <taxon>Chromadorea</taxon>
        <taxon>Rhabditida</taxon>
        <taxon>Rhabditina</taxon>
        <taxon>Rhabditomorpha</taxon>
        <taxon>Rhabditoidea</taxon>
        <taxon>Rhabditidae</taxon>
        <taxon>Mesorhabditinae</taxon>
        <taxon>Mesorhabditis</taxon>
    </lineage>
</organism>
<accession>A0AA36CT66</accession>
<comment type="caution">
    <text evidence="2">The sequence shown here is derived from an EMBL/GenBank/DDBJ whole genome shotgun (WGS) entry which is preliminary data.</text>
</comment>
<keyword evidence="1" id="KW-0812">Transmembrane</keyword>
<keyword evidence="1" id="KW-1133">Transmembrane helix</keyword>
<evidence type="ECO:0000313" key="3">
    <source>
        <dbReference type="Proteomes" id="UP001177023"/>
    </source>
</evidence>
<feature type="transmembrane region" description="Helical" evidence="1">
    <location>
        <begin position="82"/>
        <end position="102"/>
    </location>
</feature>
<protein>
    <submittedName>
        <fullName evidence="2">Uncharacterized protein</fullName>
    </submittedName>
</protein>